<keyword evidence="1" id="KW-0732">Signal</keyword>
<evidence type="ECO:0000313" key="4">
    <source>
        <dbReference type="Proteomes" id="UP000646827"/>
    </source>
</evidence>
<dbReference type="InterPro" id="IPR000073">
    <property type="entry name" value="AB_hydrolase_1"/>
</dbReference>
<evidence type="ECO:0000256" key="1">
    <source>
        <dbReference type="SAM" id="SignalP"/>
    </source>
</evidence>
<comment type="caution">
    <text evidence="3">The sequence shown here is derived from an EMBL/GenBank/DDBJ whole genome shotgun (WGS) entry which is preliminary data.</text>
</comment>
<organism evidence="3 4">
    <name type="scientific">Circinella minor</name>
    <dbReference type="NCBI Taxonomy" id="1195481"/>
    <lineage>
        <taxon>Eukaryota</taxon>
        <taxon>Fungi</taxon>
        <taxon>Fungi incertae sedis</taxon>
        <taxon>Mucoromycota</taxon>
        <taxon>Mucoromycotina</taxon>
        <taxon>Mucoromycetes</taxon>
        <taxon>Mucorales</taxon>
        <taxon>Lichtheimiaceae</taxon>
        <taxon>Circinella</taxon>
    </lineage>
</organism>
<dbReference type="Proteomes" id="UP000646827">
    <property type="component" value="Unassembled WGS sequence"/>
</dbReference>
<dbReference type="GO" id="GO:0016020">
    <property type="term" value="C:membrane"/>
    <property type="evidence" value="ECO:0007669"/>
    <property type="project" value="TreeGrafter"/>
</dbReference>
<accession>A0A8H7S765</accession>
<dbReference type="OrthoDB" id="428974at2759"/>
<dbReference type="GO" id="GO:0047372">
    <property type="term" value="F:monoacylglycerol lipase activity"/>
    <property type="evidence" value="ECO:0007669"/>
    <property type="project" value="TreeGrafter"/>
</dbReference>
<dbReference type="PANTHER" id="PTHR43798">
    <property type="entry name" value="MONOACYLGLYCEROL LIPASE"/>
    <property type="match status" value="1"/>
</dbReference>
<feature type="chain" id="PRO_5034604554" description="AB hydrolase-1 domain-containing protein" evidence="1">
    <location>
        <begin position="18"/>
        <end position="318"/>
    </location>
</feature>
<keyword evidence="4" id="KW-1185">Reference proteome</keyword>
<feature type="domain" description="AB hydrolase-1" evidence="2">
    <location>
        <begin position="69"/>
        <end position="308"/>
    </location>
</feature>
<name>A0A8H7S765_9FUNG</name>
<dbReference type="GO" id="GO:0046464">
    <property type="term" value="P:acylglycerol catabolic process"/>
    <property type="evidence" value="ECO:0007669"/>
    <property type="project" value="TreeGrafter"/>
</dbReference>
<proteinExistence type="predicted"/>
<sequence>MSLTILATASILGVSYLFLQKQDLTPFEKELLALPDSKYILEHTRMVNVRGHRLRIIDIPGKKLDKPILLLIHGLGGQASQWEDQLEFLRNQASRVVALDLLGCGSSQGESKWKSYDTDELVSDVTAVVNTLDINKGIIAIGHSYGCIISTILATRITLQGLILICCPKLHLTKREKRGQKLLPFIPDWVINRARRADRKGGLNSTSVIRILGTTDANEEIKRRQLRWNLMSRTPVYKRFMSRATMPSTDIFKKISTNRVLLIGATEDKLAPSSNMDQIEKYLQEPPTRLLIQGAGHMPMVTHTQQVNSAIQDFLAQQ</sequence>
<dbReference type="EMBL" id="JAEPRB010000062">
    <property type="protein sequence ID" value="KAG2223380.1"/>
    <property type="molecule type" value="Genomic_DNA"/>
</dbReference>
<dbReference type="Pfam" id="PF12697">
    <property type="entry name" value="Abhydrolase_6"/>
    <property type="match status" value="1"/>
</dbReference>
<evidence type="ECO:0000313" key="3">
    <source>
        <dbReference type="EMBL" id="KAG2223380.1"/>
    </source>
</evidence>
<evidence type="ECO:0000259" key="2">
    <source>
        <dbReference type="Pfam" id="PF12697"/>
    </source>
</evidence>
<dbReference type="PANTHER" id="PTHR43798:SF5">
    <property type="entry name" value="MONOACYLGLYCEROL LIPASE ABHD6"/>
    <property type="match status" value="1"/>
</dbReference>
<dbReference type="Gene3D" id="3.40.50.1820">
    <property type="entry name" value="alpha/beta hydrolase"/>
    <property type="match status" value="1"/>
</dbReference>
<dbReference type="InterPro" id="IPR029058">
    <property type="entry name" value="AB_hydrolase_fold"/>
</dbReference>
<dbReference type="AlphaFoldDB" id="A0A8H7S765"/>
<protein>
    <recommendedName>
        <fullName evidence="2">AB hydrolase-1 domain-containing protein</fullName>
    </recommendedName>
</protein>
<dbReference type="SUPFAM" id="SSF53474">
    <property type="entry name" value="alpha/beta-Hydrolases"/>
    <property type="match status" value="1"/>
</dbReference>
<gene>
    <name evidence="3" type="ORF">INT45_002875</name>
</gene>
<dbReference type="InterPro" id="IPR050266">
    <property type="entry name" value="AB_hydrolase_sf"/>
</dbReference>
<reference evidence="3 4" key="1">
    <citation type="submission" date="2020-12" db="EMBL/GenBank/DDBJ databases">
        <title>Metabolic potential, ecology and presence of endohyphal bacteria is reflected in genomic diversity of Mucoromycotina.</title>
        <authorList>
            <person name="Muszewska A."/>
            <person name="Okrasinska A."/>
            <person name="Steczkiewicz K."/>
            <person name="Drgas O."/>
            <person name="Orlowska M."/>
            <person name="Perlinska-Lenart U."/>
            <person name="Aleksandrzak-Piekarczyk T."/>
            <person name="Szatraj K."/>
            <person name="Zielenkiewicz U."/>
            <person name="Pilsyk S."/>
            <person name="Malc E."/>
            <person name="Mieczkowski P."/>
            <person name="Kruszewska J.S."/>
            <person name="Biernat P."/>
            <person name="Pawlowska J."/>
        </authorList>
    </citation>
    <scope>NUCLEOTIDE SEQUENCE [LARGE SCALE GENOMIC DNA]</scope>
    <source>
        <strain evidence="3 4">CBS 142.35</strain>
    </source>
</reference>
<feature type="signal peptide" evidence="1">
    <location>
        <begin position="1"/>
        <end position="17"/>
    </location>
</feature>